<gene>
    <name evidence="1" type="ORF">R1flu_017105</name>
</gene>
<name>A0ABD1YNR3_9MARC</name>
<organism evidence="1 2">
    <name type="scientific">Riccia fluitans</name>
    <dbReference type="NCBI Taxonomy" id="41844"/>
    <lineage>
        <taxon>Eukaryota</taxon>
        <taxon>Viridiplantae</taxon>
        <taxon>Streptophyta</taxon>
        <taxon>Embryophyta</taxon>
        <taxon>Marchantiophyta</taxon>
        <taxon>Marchantiopsida</taxon>
        <taxon>Marchantiidae</taxon>
        <taxon>Marchantiales</taxon>
        <taxon>Ricciaceae</taxon>
        <taxon>Riccia</taxon>
    </lineage>
</organism>
<dbReference type="AlphaFoldDB" id="A0ABD1YNR3"/>
<sequence>MEGETLKEWLEREEREKAGKEHETMVLMCNMMYKIDLQGHGIIKWVHPNKVFRVSLERLWKERTNREKLLKMLRCCVEVMIKLIPTFRGIVLDVTCEKKYMLDNTQGRFTQRRSMSTVIRWFCDGLPNKCHIFIQEKLRDTGLPTQKPFSPSTIINLHCFGGDELKVVAYKDDNIN</sequence>
<proteinExistence type="predicted"/>
<accession>A0ABD1YNR3</accession>
<reference evidence="1 2" key="1">
    <citation type="submission" date="2024-09" db="EMBL/GenBank/DDBJ databases">
        <title>Chromosome-scale assembly of Riccia fluitans.</title>
        <authorList>
            <person name="Paukszto L."/>
            <person name="Sawicki J."/>
            <person name="Karawczyk K."/>
            <person name="Piernik-Szablinska J."/>
            <person name="Szczecinska M."/>
            <person name="Mazdziarz M."/>
        </authorList>
    </citation>
    <scope>NUCLEOTIDE SEQUENCE [LARGE SCALE GENOMIC DNA]</scope>
    <source>
        <strain evidence="1">Rf_01</strain>
        <tissue evidence="1">Aerial parts of the thallus</tissue>
    </source>
</reference>
<evidence type="ECO:0000313" key="2">
    <source>
        <dbReference type="Proteomes" id="UP001605036"/>
    </source>
</evidence>
<keyword evidence="2" id="KW-1185">Reference proteome</keyword>
<evidence type="ECO:0000313" key="1">
    <source>
        <dbReference type="EMBL" id="KAL2632419.1"/>
    </source>
</evidence>
<dbReference type="EMBL" id="JBHFFA010000004">
    <property type="protein sequence ID" value="KAL2632419.1"/>
    <property type="molecule type" value="Genomic_DNA"/>
</dbReference>
<dbReference type="Proteomes" id="UP001605036">
    <property type="component" value="Unassembled WGS sequence"/>
</dbReference>
<comment type="caution">
    <text evidence="1">The sequence shown here is derived from an EMBL/GenBank/DDBJ whole genome shotgun (WGS) entry which is preliminary data.</text>
</comment>
<protein>
    <submittedName>
        <fullName evidence="1">Uncharacterized protein</fullName>
    </submittedName>
</protein>